<evidence type="ECO:0008006" key="4">
    <source>
        <dbReference type="Google" id="ProtNLM"/>
    </source>
</evidence>
<gene>
    <name evidence="2" type="ORF">SAMN04488033_13627</name>
</gene>
<dbReference type="Proteomes" id="UP000199116">
    <property type="component" value="Unassembled WGS sequence"/>
</dbReference>
<organism evidence="2 3">
    <name type="scientific">Salegentibacter agarivorans</name>
    <dbReference type="NCBI Taxonomy" id="345907"/>
    <lineage>
        <taxon>Bacteria</taxon>
        <taxon>Pseudomonadati</taxon>
        <taxon>Bacteroidota</taxon>
        <taxon>Flavobacteriia</taxon>
        <taxon>Flavobacteriales</taxon>
        <taxon>Flavobacteriaceae</taxon>
        <taxon>Salegentibacter</taxon>
    </lineage>
</organism>
<feature type="transmembrane region" description="Helical" evidence="1">
    <location>
        <begin position="149"/>
        <end position="167"/>
    </location>
</feature>
<keyword evidence="1" id="KW-0472">Membrane</keyword>
<keyword evidence="1" id="KW-1133">Transmembrane helix</keyword>
<sequence length="239" mass="28294">MANKLNIYNSKFVFASTVAWVILNLLSLYFFTEEASRWVRVATSSYFILWSLSFQAFKSKIHYVLFSFWICDIALLFYENQIFNFITFISRSLIFFALILIVFSKIRAIKFRFFELFLGLAVVGINIYLLFELLDMVPEVHLYDYFDPAYLGFTILTMMLVGTAITYNNRYSNKKSSYFLLAALFLALSDVNFFIAFYLDMPVFYYPDRFLHIFSLGLIILFWMKPLEFNYIEGIDTEI</sequence>
<feature type="transmembrane region" description="Helical" evidence="1">
    <location>
        <begin position="84"/>
        <end position="104"/>
    </location>
</feature>
<feature type="transmembrane region" description="Helical" evidence="1">
    <location>
        <begin position="179"/>
        <end position="199"/>
    </location>
</feature>
<dbReference type="AlphaFoldDB" id="A0A1I2PTT2"/>
<feature type="transmembrane region" description="Helical" evidence="1">
    <location>
        <begin position="12"/>
        <end position="31"/>
    </location>
</feature>
<feature type="transmembrane region" description="Helical" evidence="1">
    <location>
        <begin position="61"/>
        <end position="78"/>
    </location>
</feature>
<proteinExistence type="predicted"/>
<protein>
    <recommendedName>
        <fullName evidence="4">YhhN-like protein</fullName>
    </recommendedName>
</protein>
<feature type="transmembrane region" description="Helical" evidence="1">
    <location>
        <begin position="37"/>
        <end position="54"/>
    </location>
</feature>
<reference evidence="3" key="1">
    <citation type="submission" date="2016-10" db="EMBL/GenBank/DDBJ databases">
        <authorList>
            <person name="Varghese N."/>
            <person name="Submissions S."/>
        </authorList>
    </citation>
    <scope>NUCLEOTIDE SEQUENCE [LARGE SCALE GENOMIC DNA]</scope>
    <source>
        <strain evidence="3">DSM 23515</strain>
    </source>
</reference>
<keyword evidence="3" id="KW-1185">Reference proteome</keyword>
<evidence type="ECO:0000313" key="3">
    <source>
        <dbReference type="Proteomes" id="UP000199116"/>
    </source>
</evidence>
<evidence type="ECO:0000256" key="1">
    <source>
        <dbReference type="SAM" id="Phobius"/>
    </source>
</evidence>
<dbReference type="EMBL" id="FOOH01000036">
    <property type="protein sequence ID" value="SFG19685.1"/>
    <property type="molecule type" value="Genomic_DNA"/>
</dbReference>
<feature type="transmembrane region" description="Helical" evidence="1">
    <location>
        <begin position="205"/>
        <end position="224"/>
    </location>
</feature>
<accession>A0A1I2PTT2</accession>
<name>A0A1I2PTT2_9FLAO</name>
<evidence type="ECO:0000313" key="2">
    <source>
        <dbReference type="EMBL" id="SFG19685.1"/>
    </source>
</evidence>
<feature type="transmembrane region" description="Helical" evidence="1">
    <location>
        <begin position="111"/>
        <end position="129"/>
    </location>
</feature>
<keyword evidence="1" id="KW-0812">Transmembrane</keyword>